<evidence type="ECO:0000313" key="4">
    <source>
        <dbReference type="Proteomes" id="UP000286246"/>
    </source>
</evidence>
<feature type="transmembrane region" description="Helical" evidence="1">
    <location>
        <begin position="116"/>
        <end position="132"/>
    </location>
</feature>
<dbReference type="Gene3D" id="3.30.565.10">
    <property type="entry name" value="Histidine kinase-like ATPase, C-terminal domain"/>
    <property type="match status" value="1"/>
</dbReference>
<evidence type="ECO:0000256" key="1">
    <source>
        <dbReference type="SAM" id="Phobius"/>
    </source>
</evidence>
<feature type="transmembrane region" description="Helical" evidence="1">
    <location>
        <begin position="39"/>
        <end position="58"/>
    </location>
</feature>
<dbReference type="Proteomes" id="UP000286246">
    <property type="component" value="Unassembled WGS sequence"/>
</dbReference>
<keyword evidence="1" id="KW-0472">Membrane</keyword>
<dbReference type="RefSeq" id="WP_120260949.1">
    <property type="nucleotide sequence ID" value="NZ_RAPY01000004.1"/>
</dbReference>
<keyword evidence="3" id="KW-0808">Transferase</keyword>
<feature type="transmembrane region" description="Helical" evidence="1">
    <location>
        <begin position="7"/>
        <end position="27"/>
    </location>
</feature>
<dbReference type="OrthoDB" id="9792992at2"/>
<proteinExistence type="predicted"/>
<evidence type="ECO:0000313" key="3">
    <source>
        <dbReference type="EMBL" id="RKE47133.1"/>
    </source>
</evidence>
<dbReference type="Pfam" id="PF06580">
    <property type="entry name" value="His_kinase"/>
    <property type="match status" value="1"/>
</dbReference>
<dbReference type="InterPro" id="IPR010559">
    <property type="entry name" value="Sig_transdc_His_kin_internal"/>
</dbReference>
<dbReference type="EMBL" id="RAPY01000004">
    <property type="protein sequence ID" value="RKE47133.1"/>
    <property type="molecule type" value="Genomic_DNA"/>
</dbReference>
<protein>
    <submittedName>
        <fullName evidence="3">Histidine kinase</fullName>
    </submittedName>
</protein>
<comment type="caution">
    <text evidence="3">The sequence shown here is derived from an EMBL/GenBank/DDBJ whole genome shotgun (WGS) entry which is preliminary data.</text>
</comment>
<dbReference type="GO" id="GO:0016020">
    <property type="term" value="C:membrane"/>
    <property type="evidence" value="ECO:0007669"/>
    <property type="project" value="InterPro"/>
</dbReference>
<name>A0A420ARW5_SPHD1</name>
<keyword evidence="3" id="KW-0418">Kinase</keyword>
<dbReference type="PANTHER" id="PTHR34220">
    <property type="entry name" value="SENSOR HISTIDINE KINASE YPDA"/>
    <property type="match status" value="1"/>
</dbReference>
<organism evidence="3 4">
    <name type="scientific">Sphingobacterium detergens</name>
    <dbReference type="NCBI Taxonomy" id="1145106"/>
    <lineage>
        <taxon>Bacteria</taxon>
        <taxon>Pseudomonadati</taxon>
        <taxon>Bacteroidota</taxon>
        <taxon>Sphingobacteriia</taxon>
        <taxon>Sphingobacteriales</taxon>
        <taxon>Sphingobacteriaceae</taxon>
        <taxon>Sphingobacterium</taxon>
    </lineage>
</organism>
<dbReference type="SUPFAM" id="SSF55874">
    <property type="entry name" value="ATPase domain of HSP90 chaperone/DNA topoisomerase II/histidine kinase"/>
    <property type="match status" value="1"/>
</dbReference>
<gene>
    <name evidence="3" type="ORF">DFQ12_4294</name>
</gene>
<dbReference type="InterPro" id="IPR036890">
    <property type="entry name" value="HATPase_C_sf"/>
</dbReference>
<dbReference type="PANTHER" id="PTHR34220:SF7">
    <property type="entry name" value="SENSOR HISTIDINE KINASE YPDA"/>
    <property type="match status" value="1"/>
</dbReference>
<dbReference type="AlphaFoldDB" id="A0A420ARW5"/>
<keyword evidence="4" id="KW-1185">Reference proteome</keyword>
<sequence length="344" mass="39980">MRRKTTPLILFAGWIVYVLITIIVYGYKKNDWLGSAYEITVSHVISAGVFLLNALYIFPRFWDQNKYTKAVSLLLLVLASSILIRFLFAFIISPYIFNEPLRSAGMEKDKLLLNFFYQWLMFFLYSIGYWQATSKITMQRKLSESIAEESVRKELELENAALRAQINPHFTFNTLEHFRSQTMDSNPEVSYGIGCFMQILRAGITTPDEDGKVPLMIETNAIESTIFIFRQRFPKIKLEHQIEIKEADQIRILPHILVPIVENAFKHGSYNDEQKAIRIQLYADESLIKLHVSNKKGSRIKDSSTGIGLRYVRRHLESGYQDKHYLIINDEKETYSVDLTINLN</sequence>
<keyword evidence="1" id="KW-0812">Transmembrane</keyword>
<accession>A0A420ARW5</accession>
<feature type="transmembrane region" description="Helical" evidence="1">
    <location>
        <begin position="70"/>
        <end position="96"/>
    </location>
</feature>
<evidence type="ECO:0000259" key="2">
    <source>
        <dbReference type="Pfam" id="PF06580"/>
    </source>
</evidence>
<keyword evidence="1" id="KW-1133">Transmembrane helix</keyword>
<dbReference type="GO" id="GO:0000155">
    <property type="term" value="F:phosphorelay sensor kinase activity"/>
    <property type="evidence" value="ECO:0007669"/>
    <property type="project" value="InterPro"/>
</dbReference>
<feature type="domain" description="Signal transduction histidine kinase internal region" evidence="2">
    <location>
        <begin position="158"/>
        <end position="234"/>
    </location>
</feature>
<dbReference type="InterPro" id="IPR050640">
    <property type="entry name" value="Bact_2-comp_sensor_kinase"/>
</dbReference>
<reference evidence="3 4" key="1">
    <citation type="submission" date="2018-09" db="EMBL/GenBank/DDBJ databases">
        <title>Genomic Encyclopedia of Type Strains, Phase III (KMG-III): the genomes of soil and plant-associated and newly described type strains.</title>
        <authorList>
            <person name="Whitman W."/>
        </authorList>
    </citation>
    <scope>NUCLEOTIDE SEQUENCE [LARGE SCALE GENOMIC DNA]</scope>
    <source>
        <strain evidence="3 4">CECT 7938</strain>
    </source>
</reference>